<evidence type="ECO:0000256" key="4">
    <source>
        <dbReference type="ARBA" id="ARBA00022858"/>
    </source>
</evidence>
<dbReference type="InterPro" id="IPR020475">
    <property type="entry name" value="Endothelin"/>
</dbReference>
<proteinExistence type="inferred from homology"/>
<keyword evidence="8" id="KW-1185">Reference proteome</keyword>
<comment type="similarity">
    <text evidence="2">Belongs to the endothelin/sarafotoxin family.</text>
</comment>
<sequence>MVKLVNSYAIGCFKNLPKFITGFGLPVIKQSAGNVPHRQRTKRCACVNQVDSECYYFCHLDIIWVNTPSKTTVYGLGSPLARRRRSTQRCFCANPADQTCNIFCINRYKDVALENPTSADSGLEVTDGTMNNAPVEFLTLLRNLFRAKSTAIQMGASARQKNLSIHKPVPSPNFLRKIAVFERITMWRTRKAFLFPFLKIDLVVCVRFCDGKS</sequence>
<comment type="caution">
    <text evidence="7">The sequence shown here is derived from an EMBL/GenBank/DDBJ whole genome shotgun (WGS) entry which is preliminary data.</text>
</comment>
<evidence type="ECO:0000256" key="2">
    <source>
        <dbReference type="ARBA" id="ARBA00010959"/>
    </source>
</evidence>
<dbReference type="GO" id="GO:0006874">
    <property type="term" value="P:intracellular calcium ion homeostasis"/>
    <property type="evidence" value="ECO:0007669"/>
    <property type="project" value="TreeGrafter"/>
</dbReference>
<dbReference type="GO" id="GO:0003100">
    <property type="term" value="P:regulation of systemic arterial blood pressure by endothelin"/>
    <property type="evidence" value="ECO:0007669"/>
    <property type="project" value="TreeGrafter"/>
</dbReference>
<name>A0A8J4UXI9_CLAMG</name>
<dbReference type="GO" id="GO:0005615">
    <property type="term" value="C:extracellular space"/>
    <property type="evidence" value="ECO:0007669"/>
    <property type="project" value="TreeGrafter"/>
</dbReference>
<dbReference type="PANTHER" id="PTHR13874">
    <property type="entry name" value="ENDOTHELIN"/>
    <property type="match status" value="1"/>
</dbReference>
<keyword evidence="3" id="KW-0964">Secreted</keyword>
<dbReference type="GO" id="GO:0014826">
    <property type="term" value="P:vein smooth muscle contraction"/>
    <property type="evidence" value="ECO:0007669"/>
    <property type="project" value="TreeGrafter"/>
</dbReference>
<feature type="domain" description="Endothelin-like toxin" evidence="6">
    <location>
        <begin position="43"/>
        <end position="64"/>
    </location>
</feature>
<keyword evidence="4" id="KW-0838">Vasoactive</keyword>
<dbReference type="Pfam" id="PF00322">
    <property type="entry name" value="Endothelin"/>
    <property type="match status" value="1"/>
</dbReference>
<evidence type="ECO:0000313" key="7">
    <source>
        <dbReference type="EMBL" id="KAF5905825.1"/>
    </source>
</evidence>
<evidence type="ECO:0000256" key="1">
    <source>
        <dbReference type="ARBA" id="ARBA00004613"/>
    </source>
</evidence>
<dbReference type="AlphaFoldDB" id="A0A8J4UXI9"/>
<dbReference type="GO" id="GO:0031708">
    <property type="term" value="F:endothelin B receptor binding"/>
    <property type="evidence" value="ECO:0007669"/>
    <property type="project" value="TreeGrafter"/>
</dbReference>
<organism evidence="7 8">
    <name type="scientific">Clarias magur</name>
    <name type="common">Asian catfish</name>
    <name type="synonym">Macropteronotus magur</name>
    <dbReference type="NCBI Taxonomy" id="1594786"/>
    <lineage>
        <taxon>Eukaryota</taxon>
        <taxon>Metazoa</taxon>
        <taxon>Chordata</taxon>
        <taxon>Craniata</taxon>
        <taxon>Vertebrata</taxon>
        <taxon>Euteleostomi</taxon>
        <taxon>Actinopterygii</taxon>
        <taxon>Neopterygii</taxon>
        <taxon>Teleostei</taxon>
        <taxon>Ostariophysi</taxon>
        <taxon>Siluriformes</taxon>
        <taxon>Clariidae</taxon>
        <taxon>Clarias</taxon>
    </lineage>
</organism>
<evidence type="ECO:0000259" key="6">
    <source>
        <dbReference type="SMART" id="SM00272"/>
    </source>
</evidence>
<evidence type="ECO:0000313" key="8">
    <source>
        <dbReference type="Proteomes" id="UP000727407"/>
    </source>
</evidence>
<comment type="subcellular location">
    <subcellularLocation>
        <location evidence="1">Secreted</location>
    </subcellularLocation>
</comment>
<feature type="non-terminal residue" evidence="7">
    <location>
        <position position="1"/>
    </location>
</feature>
<dbReference type="InterPro" id="IPR019764">
    <property type="entry name" value="Endothelin_toxin_CS"/>
</dbReference>
<dbReference type="EMBL" id="QNUK01000040">
    <property type="protein sequence ID" value="KAF5905825.1"/>
    <property type="molecule type" value="Genomic_DNA"/>
</dbReference>
<dbReference type="GO" id="GO:0005179">
    <property type="term" value="F:hormone activity"/>
    <property type="evidence" value="ECO:0007669"/>
    <property type="project" value="TreeGrafter"/>
</dbReference>
<dbReference type="PANTHER" id="PTHR13874:SF9">
    <property type="entry name" value="ENDOTHELIN-2"/>
    <property type="match status" value="1"/>
</dbReference>
<dbReference type="SMART" id="SM00272">
    <property type="entry name" value="END"/>
    <property type="match status" value="2"/>
</dbReference>
<dbReference type="Proteomes" id="UP000727407">
    <property type="component" value="Unassembled WGS sequence"/>
</dbReference>
<reference evidence="7" key="1">
    <citation type="submission" date="2020-07" db="EMBL/GenBank/DDBJ databases">
        <title>Clarias magur genome sequencing, assembly and annotation.</title>
        <authorList>
            <person name="Kushwaha B."/>
            <person name="Kumar R."/>
            <person name="Das P."/>
            <person name="Joshi C.G."/>
            <person name="Kumar D."/>
            <person name="Nagpure N.S."/>
            <person name="Pandey M."/>
            <person name="Agarwal S."/>
            <person name="Srivastava S."/>
            <person name="Singh M."/>
            <person name="Sahoo L."/>
            <person name="Jayasankar P."/>
            <person name="Meher P.K."/>
            <person name="Koringa P.G."/>
            <person name="Iquebal M.A."/>
            <person name="Das S.P."/>
            <person name="Bit A."/>
            <person name="Patnaik S."/>
            <person name="Patel N."/>
            <person name="Shah T.M."/>
            <person name="Hinsu A."/>
            <person name="Jena J.K."/>
        </authorList>
    </citation>
    <scope>NUCLEOTIDE SEQUENCE</scope>
    <source>
        <strain evidence="7">CIFAMagur01</strain>
        <tissue evidence="7">Testis</tissue>
    </source>
</reference>
<dbReference type="PRINTS" id="PR00365">
    <property type="entry name" value="ENDOTHELIN"/>
</dbReference>
<protein>
    <submittedName>
        <fullName evidence="7">Endothelin-2-like</fullName>
    </submittedName>
</protein>
<feature type="domain" description="Endothelin-like toxin" evidence="6">
    <location>
        <begin position="89"/>
        <end position="111"/>
    </location>
</feature>
<dbReference type="InterPro" id="IPR001928">
    <property type="entry name" value="Endothln-like_toxin"/>
</dbReference>
<dbReference type="GO" id="GO:0019229">
    <property type="term" value="P:regulation of vasoconstriction"/>
    <property type="evidence" value="ECO:0007669"/>
    <property type="project" value="InterPro"/>
</dbReference>
<keyword evidence="5" id="KW-0839">Vasoconstrictor</keyword>
<dbReference type="OrthoDB" id="8873756at2759"/>
<dbReference type="PROSITE" id="PS00270">
    <property type="entry name" value="ENDOTHELIN"/>
    <property type="match status" value="2"/>
</dbReference>
<gene>
    <name evidence="7" type="ORF">DAT39_004463</name>
</gene>
<evidence type="ECO:0000256" key="5">
    <source>
        <dbReference type="ARBA" id="ARBA00023322"/>
    </source>
</evidence>
<evidence type="ECO:0000256" key="3">
    <source>
        <dbReference type="ARBA" id="ARBA00022525"/>
    </source>
</evidence>
<accession>A0A8J4UXI9</accession>